<evidence type="ECO:0000313" key="3">
    <source>
        <dbReference type="Proteomes" id="UP000287651"/>
    </source>
</evidence>
<gene>
    <name evidence="2" type="ORF">B296_00031688</name>
</gene>
<feature type="region of interest" description="Disordered" evidence="1">
    <location>
        <begin position="1"/>
        <end position="81"/>
    </location>
</feature>
<comment type="caution">
    <text evidence="2">The sequence shown here is derived from an EMBL/GenBank/DDBJ whole genome shotgun (WGS) entry which is preliminary data.</text>
</comment>
<proteinExistence type="predicted"/>
<evidence type="ECO:0000313" key="2">
    <source>
        <dbReference type="EMBL" id="RRT49270.1"/>
    </source>
</evidence>
<dbReference type="AlphaFoldDB" id="A0A426YC49"/>
<name>A0A426YC49_ENSVE</name>
<protein>
    <submittedName>
        <fullName evidence="2">Uncharacterized protein</fullName>
    </submittedName>
</protein>
<dbReference type="EMBL" id="AMZH03013438">
    <property type="protein sequence ID" value="RRT49270.1"/>
    <property type="molecule type" value="Genomic_DNA"/>
</dbReference>
<accession>A0A426YC49</accession>
<dbReference type="Proteomes" id="UP000287651">
    <property type="component" value="Unassembled WGS sequence"/>
</dbReference>
<organism evidence="2 3">
    <name type="scientific">Ensete ventricosum</name>
    <name type="common">Abyssinian banana</name>
    <name type="synonym">Musa ensete</name>
    <dbReference type="NCBI Taxonomy" id="4639"/>
    <lineage>
        <taxon>Eukaryota</taxon>
        <taxon>Viridiplantae</taxon>
        <taxon>Streptophyta</taxon>
        <taxon>Embryophyta</taxon>
        <taxon>Tracheophyta</taxon>
        <taxon>Spermatophyta</taxon>
        <taxon>Magnoliopsida</taxon>
        <taxon>Liliopsida</taxon>
        <taxon>Zingiberales</taxon>
        <taxon>Musaceae</taxon>
        <taxon>Ensete</taxon>
    </lineage>
</organism>
<reference evidence="2 3" key="1">
    <citation type="journal article" date="2014" name="Agronomy (Basel)">
        <title>A Draft Genome Sequence for Ensete ventricosum, the Drought-Tolerant Tree Against Hunger.</title>
        <authorList>
            <person name="Harrison J."/>
            <person name="Moore K.A."/>
            <person name="Paszkiewicz K."/>
            <person name="Jones T."/>
            <person name="Grant M."/>
            <person name="Ambacheew D."/>
            <person name="Muzemil S."/>
            <person name="Studholme D.J."/>
        </authorList>
    </citation>
    <scope>NUCLEOTIDE SEQUENCE [LARGE SCALE GENOMIC DNA]</scope>
</reference>
<evidence type="ECO:0000256" key="1">
    <source>
        <dbReference type="SAM" id="MobiDB-lite"/>
    </source>
</evidence>
<sequence length="81" mass="8540">MTAEERPTGVGPDSGDRRREVCSKPAGPTAGLRLAYTPRTRRRMRASESAVGAPWGEADGALSQGRANTNAERWLTSLGGG</sequence>